<dbReference type="UniPathway" id="UPA00223"/>
<feature type="active site" evidence="7">
    <location>
        <position position="333"/>
    </location>
</feature>
<dbReference type="InterPro" id="IPR016143">
    <property type="entry name" value="Citrate_synth-like_sm_a-sub"/>
</dbReference>
<dbReference type="InterPro" id="IPR024176">
    <property type="entry name" value="Citrate_synthase_bac-typ"/>
</dbReference>
<evidence type="ECO:0000256" key="3">
    <source>
        <dbReference type="ARBA" id="ARBA00022532"/>
    </source>
</evidence>
<dbReference type="InterPro" id="IPR019810">
    <property type="entry name" value="Citrate_synthase_AS"/>
</dbReference>
<proteinExistence type="inferred from homology"/>
<dbReference type="SUPFAM" id="SSF48256">
    <property type="entry name" value="Citrate synthase"/>
    <property type="match status" value="1"/>
</dbReference>
<keyword evidence="10" id="KW-1185">Reference proteome</keyword>
<sequence length="396" mass="44415">MSETVTKVEITTTGKVIQSPCGPIIHGLEDVLVKTTAISDIDGRKGILWYRGYNINDLAKYSNFEETAYLIFNGRLPTRTELESFKSMLAKERDLPDEVVSTIRVLAPRAHPMHVLEAAVAGLAAFDPDINDNSPEANFRKAVRLTAKLPSIIAAHYRFSRKLDYIRPKESLAHSANFLYMMFGQEPDSTSAKAIDLYLVLHIDHEVPASTFATLVSISTWTDLYSAIVSGIATLKGPLHGGANEAAMKQYLEIGSPEKARPYVEKLLGEGKRLMGVGHRVYKAYDPRAKIYKELVRELSQSKGNMTYYNIASEVEAVVLEKLASKGLYPNIDFWSGIAMYLLGIPYEYYTPIFAMSRVVGWSAHAMEYLNQHRLFRPRACYVGPHDVPYVPIEKR</sequence>
<gene>
    <name evidence="9" type="ORF">GCM10007981_04790</name>
</gene>
<evidence type="ECO:0000256" key="5">
    <source>
        <dbReference type="ARBA" id="ARBA00049288"/>
    </source>
</evidence>
<dbReference type="PRINTS" id="PR00143">
    <property type="entry name" value="CITRTSNTHASE"/>
</dbReference>
<evidence type="ECO:0000256" key="7">
    <source>
        <dbReference type="PIRSR" id="PIRSR001369-1"/>
    </source>
</evidence>
<dbReference type="PIRSF" id="PIRSF001369">
    <property type="entry name" value="Citrate_synth"/>
    <property type="match status" value="1"/>
</dbReference>
<dbReference type="Gene3D" id="1.10.230.10">
    <property type="entry name" value="Cytochrome P450-Terp, domain 2"/>
    <property type="match status" value="1"/>
</dbReference>
<evidence type="ECO:0000313" key="9">
    <source>
        <dbReference type="EMBL" id="GGP19769.1"/>
    </source>
</evidence>
<comment type="catalytic activity">
    <reaction evidence="5 6">
        <text>oxaloacetate + acetyl-CoA + H2O = citrate + CoA + H(+)</text>
        <dbReference type="Rhea" id="RHEA:16845"/>
        <dbReference type="ChEBI" id="CHEBI:15377"/>
        <dbReference type="ChEBI" id="CHEBI:15378"/>
        <dbReference type="ChEBI" id="CHEBI:16452"/>
        <dbReference type="ChEBI" id="CHEBI:16947"/>
        <dbReference type="ChEBI" id="CHEBI:57287"/>
        <dbReference type="ChEBI" id="CHEBI:57288"/>
        <dbReference type="EC" id="2.3.3.16"/>
    </reaction>
</comment>
<name>A0A830GUG2_9CREN</name>
<dbReference type="InterPro" id="IPR011278">
    <property type="entry name" value="2-MeCitrate/Citrate_synth_II"/>
</dbReference>
<evidence type="ECO:0000256" key="8">
    <source>
        <dbReference type="RuleBase" id="RU000441"/>
    </source>
</evidence>
<organism evidence="9 10">
    <name type="scientific">Thermocladium modestius</name>
    <dbReference type="NCBI Taxonomy" id="62609"/>
    <lineage>
        <taxon>Archaea</taxon>
        <taxon>Thermoproteota</taxon>
        <taxon>Thermoprotei</taxon>
        <taxon>Thermoproteales</taxon>
        <taxon>Thermoproteaceae</taxon>
        <taxon>Thermocladium</taxon>
    </lineage>
</organism>
<dbReference type="PROSITE" id="PS00480">
    <property type="entry name" value="CITRATE_SYNTHASE"/>
    <property type="match status" value="1"/>
</dbReference>
<feature type="active site" evidence="7">
    <location>
        <position position="279"/>
    </location>
</feature>
<dbReference type="GO" id="GO:0005737">
    <property type="term" value="C:cytoplasm"/>
    <property type="evidence" value="ECO:0007669"/>
    <property type="project" value="InterPro"/>
</dbReference>
<comment type="pathway">
    <text evidence="1">Carbohydrate metabolism; tricarboxylic acid cycle.</text>
</comment>
<keyword evidence="4 6" id="KW-0808">Transferase</keyword>
<reference evidence="9" key="2">
    <citation type="submission" date="2020-09" db="EMBL/GenBank/DDBJ databases">
        <authorList>
            <person name="Sun Q."/>
            <person name="Ohkuma M."/>
        </authorList>
    </citation>
    <scope>NUCLEOTIDE SEQUENCE</scope>
    <source>
        <strain evidence="9">JCM 10088</strain>
    </source>
</reference>
<dbReference type="InterPro" id="IPR016142">
    <property type="entry name" value="Citrate_synth-like_lrg_a-sub"/>
</dbReference>
<keyword evidence="3" id="KW-0816">Tricarboxylic acid cycle</keyword>
<comment type="caution">
    <text evidence="9">The sequence shown here is derived from an EMBL/GenBank/DDBJ whole genome shotgun (WGS) entry which is preliminary data.</text>
</comment>
<accession>A0A830GUG2</accession>
<reference evidence="9" key="1">
    <citation type="journal article" date="2014" name="Int. J. Syst. Evol. Microbiol.">
        <title>Complete genome sequence of Corynebacterium casei LMG S-19264T (=DSM 44701T), isolated from a smear-ripened cheese.</title>
        <authorList>
            <consortium name="US DOE Joint Genome Institute (JGI-PGF)"/>
            <person name="Walter F."/>
            <person name="Albersmeier A."/>
            <person name="Kalinowski J."/>
            <person name="Ruckert C."/>
        </authorList>
    </citation>
    <scope>NUCLEOTIDE SEQUENCE</scope>
    <source>
        <strain evidence="9">JCM 10088</strain>
    </source>
</reference>
<dbReference type="PANTHER" id="PTHR11739:SF4">
    <property type="entry name" value="CITRATE SYNTHASE, PEROXISOMAL"/>
    <property type="match status" value="1"/>
</dbReference>
<dbReference type="OrthoDB" id="21302at2157"/>
<dbReference type="InterPro" id="IPR036969">
    <property type="entry name" value="Citrate_synthase_sf"/>
</dbReference>
<dbReference type="Pfam" id="PF00285">
    <property type="entry name" value="Citrate_synt"/>
    <property type="match status" value="1"/>
</dbReference>
<comment type="similarity">
    <text evidence="2 6 8">Belongs to the citrate synthase family.</text>
</comment>
<dbReference type="AlphaFoldDB" id="A0A830GUG2"/>
<dbReference type="EMBL" id="BMNL01000001">
    <property type="protein sequence ID" value="GGP19769.1"/>
    <property type="molecule type" value="Genomic_DNA"/>
</dbReference>
<dbReference type="PANTHER" id="PTHR11739">
    <property type="entry name" value="CITRATE SYNTHASE"/>
    <property type="match status" value="1"/>
</dbReference>
<dbReference type="GO" id="GO:0005975">
    <property type="term" value="P:carbohydrate metabolic process"/>
    <property type="evidence" value="ECO:0007669"/>
    <property type="project" value="TreeGrafter"/>
</dbReference>
<dbReference type="NCBIfam" id="TIGR01800">
    <property type="entry name" value="cit_synth_II"/>
    <property type="match status" value="1"/>
</dbReference>
<dbReference type="GO" id="GO:0006099">
    <property type="term" value="P:tricarboxylic acid cycle"/>
    <property type="evidence" value="ECO:0007669"/>
    <property type="project" value="UniProtKB-UniPathway"/>
</dbReference>
<dbReference type="InterPro" id="IPR002020">
    <property type="entry name" value="Citrate_synthase"/>
</dbReference>
<evidence type="ECO:0000256" key="6">
    <source>
        <dbReference type="PIRNR" id="PIRNR001369"/>
    </source>
</evidence>
<dbReference type="RefSeq" id="WP_188595847.1">
    <property type="nucleotide sequence ID" value="NZ_BMNL01000001.1"/>
</dbReference>
<dbReference type="Proteomes" id="UP000610960">
    <property type="component" value="Unassembled WGS sequence"/>
</dbReference>
<dbReference type="Gene3D" id="1.10.580.10">
    <property type="entry name" value="Citrate Synthase, domain 1"/>
    <property type="match status" value="1"/>
</dbReference>
<dbReference type="GO" id="GO:0036440">
    <property type="term" value="F:citrate synthase activity"/>
    <property type="evidence" value="ECO:0007669"/>
    <property type="project" value="UniProtKB-EC"/>
</dbReference>
<evidence type="ECO:0000256" key="4">
    <source>
        <dbReference type="ARBA" id="ARBA00022679"/>
    </source>
</evidence>
<evidence type="ECO:0000256" key="2">
    <source>
        <dbReference type="ARBA" id="ARBA00010566"/>
    </source>
</evidence>
<dbReference type="EC" id="2.3.3.16" evidence="6"/>
<protein>
    <recommendedName>
        <fullName evidence="6 8">Citrate synthase</fullName>
        <ecNumber evidence="6">2.3.3.16</ecNumber>
    </recommendedName>
</protein>
<dbReference type="CDD" id="cd06118">
    <property type="entry name" value="citrate_synt_like_1"/>
    <property type="match status" value="1"/>
</dbReference>
<evidence type="ECO:0000256" key="1">
    <source>
        <dbReference type="ARBA" id="ARBA00005163"/>
    </source>
</evidence>
<evidence type="ECO:0000313" key="10">
    <source>
        <dbReference type="Proteomes" id="UP000610960"/>
    </source>
</evidence>